<keyword evidence="2" id="KW-1185">Reference proteome</keyword>
<dbReference type="Proteomes" id="UP000265020">
    <property type="component" value="Unassembled WGS sequence"/>
</dbReference>
<name>A0A3Q2D4T7_CYPVA</name>
<sequence>PSVLRFLLLGLTKNPKRLPIPKRRTHSSGSIRMFSKPKKVLGLLYKSFKSTIILTFLIEKASWMGSKTSSNLESNSSRLFYNLR</sequence>
<protein>
    <submittedName>
        <fullName evidence="1">Uncharacterized protein</fullName>
    </submittedName>
</protein>
<dbReference type="Ensembl" id="ENSCVAT00000030779.1">
    <property type="protein sequence ID" value="ENSCVAP00000013606.1"/>
    <property type="gene ID" value="ENSCVAG00000016119.1"/>
</dbReference>
<reference evidence="1" key="1">
    <citation type="submission" date="2025-08" db="UniProtKB">
        <authorList>
            <consortium name="Ensembl"/>
        </authorList>
    </citation>
    <scope>IDENTIFICATION</scope>
</reference>
<proteinExistence type="predicted"/>
<evidence type="ECO:0000313" key="1">
    <source>
        <dbReference type="Ensembl" id="ENSCVAP00000013606.1"/>
    </source>
</evidence>
<evidence type="ECO:0000313" key="2">
    <source>
        <dbReference type="Proteomes" id="UP000265020"/>
    </source>
</evidence>
<dbReference type="AlphaFoldDB" id="A0A3Q2D4T7"/>
<accession>A0A3Q2D4T7</accession>
<reference evidence="1" key="2">
    <citation type="submission" date="2025-09" db="UniProtKB">
        <authorList>
            <consortium name="Ensembl"/>
        </authorList>
    </citation>
    <scope>IDENTIFICATION</scope>
</reference>
<organism evidence="1 2">
    <name type="scientific">Cyprinodon variegatus</name>
    <name type="common">Sheepshead minnow</name>
    <dbReference type="NCBI Taxonomy" id="28743"/>
    <lineage>
        <taxon>Eukaryota</taxon>
        <taxon>Metazoa</taxon>
        <taxon>Chordata</taxon>
        <taxon>Craniata</taxon>
        <taxon>Vertebrata</taxon>
        <taxon>Euteleostomi</taxon>
        <taxon>Actinopterygii</taxon>
        <taxon>Neopterygii</taxon>
        <taxon>Teleostei</taxon>
        <taxon>Neoteleostei</taxon>
        <taxon>Acanthomorphata</taxon>
        <taxon>Ovalentaria</taxon>
        <taxon>Atherinomorphae</taxon>
        <taxon>Cyprinodontiformes</taxon>
        <taxon>Cyprinodontidae</taxon>
        <taxon>Cyprinodon</taxon>
    </lineage>
</organism>